<proteinExistence type="predicted"/>
<dbReference type="GO" id="GO:0016740">
    <property type="term" value="F:transferase activity"/>
    <property type="evidence" value="ECO:0007669"/>
    <property type="project" value="UniProtKB-KW"/>
</dbReference>
<keyword evidence="1" id="KW-0808">Transferase</keyword>
<dbReference type="PATRIC" id="fig|362787.3.peg.599"/>
<evidence type="ECO:0000313" key="2">
    <source>
        <dbReference type="Proteomes" id="UP000031465"/>
    </source>
</evidence>
<dbReference type="Pfam" id="PF07931">
    <property type="entry name" value="CPT"/>
    <property type="match status" value="1"/>
</dbReference>
<evidence type="ECO:0000313" key="1">
    <source>
        <dbReference type="EMBL" id="KIC73132.1"/>
    </source>
</evidence>
<dbReference type="RefSeq" id="WP_155117105.1">
    <property type="nucleotide sequence ID" value="NZ_JSAN01000036.1"/>
</dbReference>
<dbReference type="SUPFAM" id="SSF52540">
    <property type="entry name" value="P-loop containing nucleoside triphosphate hydrolases"/>
    <property type="match status" value="1"/>
</dbReference>
<dbReference type="InterPro" id="IPR027417">
    <property type="entry name" value="P-loop_NTPase"/>
</dbReference>
<dbReference type="Proteomes" id="UP000031465">
    <property type="component" value="Unassembled WGS sequence"/>
</dbReference>
<name>A0A0C1K128_9BACT</name>
<dbReference type="EMBL" id="JSAN01000036">
    <property type="protein sequence ID" value="KIC73132.1"/>
    <property type="molecule type" value="Genomic_DNA"/>
</dbReference>
<protein>
    <submittedName>
        <fullName evidence="1">Chloramphenicol 3-O phosphotransferase</fullName>
        <ecNumber evidence="1">2.7.1.-</ecNumber>
    </submittedName>
</protein>
<gene>
    <name evidence="1" type="ORF">DB44_BN00020</name>
</gene>
<organism evidence="1 2">
    <name type="scientific">Candidatus Protochlamydia amoebophila</name>
    <dbReference type="NCBI Taxonomy" id="362787"/>
    <lineage>
        <taxon>Bacteria</taxon>
        <taxon>Pseudomonadati</taxon>
        <taxon>Chlamydiota</taxon>
        <taxon>Chlamydiia</taxon>
        <taxon>Parachlamydiales</taxon>
        <taxon>Parachlamydiaceae</taxon>
        <taxon>Candidatus Protochlamydia</taxon>
    </lineage>
</organism>
<dbReference type="EC" id="2.7.1.-" evidence="1"/>
<comment type="caution">
    <text evidence="1">The sequence shown here is derived from an EMBL/GenBank/DDBJ whole genome shotgun (WGS) entry which is preliminary data.</text>
</comment>
<accession>A0A0C1K128</accession>
<dbReference type="Gene3D" id="3.40.50.300">
    <property type="entry name" value="P-loop containing nucleotide triphosphate hydrolases"/>
    <property type="match status" value="1"/>
</dbReference>
<sequence>MELKQIFQIIYINGPSSSGKTTLAQALQEALYQPFLHIGIDRVIGMMPNKLNNWKGGEAFQGFSWKSFIDETNHPVYEIQMGPFAQKIESNP</sequence>
<dbReference type="AlphaFoldDB" id="A0A0C1K128"/>
<reference evidence="1 2" key="1">
    <citation type="journal article" date="2014" name="Mol. Biol. Evol.">
        <title>Massive expansion of Ubiquitination-related gene families within the Chlamydiae.</title>
        <authorList>
            <person name="Domman D."/>
            <person name="Collingro A."/>
            <person name="Lagkouvardos I."/>
            <person name="Gehre L."/>
            <person name="Weinmaier T."/>
            <person name="Rattei T."/>
            <person name="Subtil A."/>
            <person name="Horn M."/>
        </authorList>
    </citation>
    <scope>NUCLEOTIDE SEQUENCE [LARGE SCALE GENOMIC DNA]</scope>
    <source>
        <strain evidence="1 2">EI2</strain>
    </source>
</reference>